<gene>
    <name evidence="1" type="ORF">A2831_03145</name>
</gene>
<evidence type="ECO:0000313" key="1">
    <source>
        <dbReference type="EMBL" id="OGN03885.1"/>
    </source>
</evidence>
<accession>A0A1F8ESN1</accession>
<reference evidence="1 2" key="1">
    <citation type="journal article" date="2016" name="Nat. Commun.">
        <title>Thousands of microbial genomes shed light on interconnected biogeochemical processes in an aquifer system.</title>
        <authorList>
            <person name="Anantharaman K."/>
            <person name="Brown C.T."/>
            <person name="Hug L.A."/>
            <person name="Sharon I."/>
            <person name="Castelle C.J."/>
            <person name="Probst A.J."/>
            <person name="Thomas B.C."/>
            <person name="Singh A."/>
            <person name="Wilkins M.J."/>
            <person name="Karaoz U."/>
            <person name="Brodie E.L."/>
            <person name="Williams K.H."/>
            <person name="Hubbard S.S."/>
            <person name="Banfield J.F."/>
        </authorList>
    </citation>
    <scope>NUCLEOTIDE SEQUENCE [LARGE SCALE GENOMIC DNA]</scope>
</reference>
<comment type="caution">
    <text evidence="1">The sequence shown here is derived from an EMBL/GenBank/DDBJ whole genome shotgun (WGS) entry which is preliminary data.</text>
</comment>
<dbReference type="AlphaFoldDB" id="A0A1F8ESN1"/>
<name>A0A1F8ESN1_9BACT</name>
<proteinExistence type="predicted"/>
<dbReference type="Proteomes" id="UP000177507">
    <property type="component" value="Unassembled WGS sequence"/>
</dbReference>
<organism evidence="1 2">
    <name type="scientific">Candidatus Yanofskybacteria bacterium RIFCSPHIGHO2_01_FULL_44_17</name>
    <dbReference type="NCBI Taxonomy" id="1802668"/>
    <lineage>
        <taxon>Bacteria</taxon>
        <taxon>Candidatus Yanofskyibacteriota</taxon>
    </lineage>
</organism>
<sequence length="173" mass="20420">MAYPFFSNLIFRVISAYAENTPVTFKIRFPGGSERQNRPGTPNIIIIIKHWFSFVRLALLGAYGFATDYTKQRIDVEGDLRYLGYLWSYHSSLESHLKENIKSQIRKDTPLVYLMNRWHMLTHLAWSYKQARHNAEYHYGLHPEFYFNYLGPTGAYSSGFWYEDTRTWTIPSA</sequence>
<dbReference type="EMBL" id="MGJI01000029">
    <property type="protein sequence ID" value="OGN03885.1"/>
    <property type="molecule type" value="Genomic_DNA"/>
</dbReference>
<protein>
    <submittedName>
        <fullName evidence="1">Uncharacterized protein</fullName>
    </submittedName>
</protein>
<dbReference type="STRING" id="1802668.A2831_03145"/>
<evidence type="ECO:0000313" key="2">
    <source>
        <dbReference type="Proteomes" id="UP000177507"/>
    </source>
</evidence>